<dbReference type="InterPro" id="IPR050789">
    <property type="entry name" value="Diverse_Enzym_Activities"/>
</dbReference>
<dbReference type="InterPro" id="IPR012338">
    <property type="entry name" value="Beta-lactam/transpept-like"/>
</dbReference>
<dbReference type="EMBL" id="KI968736">
    <property type="protein sequence ID" value="EUN26800.1"/>
    <property type="molecule type" value="Genomic_DNA"/>
</dbReference>
<organism evidence="2 3">
    <name type="scientific">Bipolaris victoriae (strain FI3)</name>
    <name type="common">Victoria blight of oats agent</name>
    <name type="synonym">Cochliobolus victoriae</name>
    <dbReference type="NCBI Taxonomy" id="930091"/>
    <lineage>
        <taxon>Eukaryota</taxon>
        <taxon>Fungi</taxon>
        <taxon>Dikarya</taxon>
        <taxon>Ascomycota</taxon>
        <taxon>Pezizomycotina</taxon>
        <taxon>Dothideomycetes</taxon>
        <taxon>Pleosporomycetidae</taxon>
        <taxon>Pleosporales</taxon>
        <taxon>Pleosporineae</taxon>
        <taxon>Pleosporaceae</taxon>
        <taxon>Bipolaris</taxon>
    </lineage>
</organism>
<dbReference type="GeneID" id="26253815"/>
<feature type="domain" description="Beta-lactamase-related" evidence="1">
    <location>
        <begin position="23"/>
        <end position="416"/>
    </location>
</feature>
<dbReference type="InterPro" id="IPR001466">
    <property type="entry name" value="Beta-lactam-related"/>
</dbReference>
<dbReference type="Proteomes" id="UP000054337">
    <property type="component" value="Unassembled WGS sequence"/>
</dbReference>
<reference evidence="2 3" key="1">
    <citation type="journal article" date="2013" name="PLoS Genet.">
        <title>Comparative genome structure, secondary metabolite, and effector coding capacity across Cochliobolus pathogens.</title>
        <authorList>
            <person name="Condon B.J."/>
            <person name="Leng Y."/>
            <person name="Wu D."/>
            <person name="Bushley K.E."/>
            <person name="Ohm R.A."/>
            <person name="Otillar R."/>
            <person name="Martin J."/>
            <person name="Schackwitz W."/>
            <person name="Grimwood J."/>
            <person name="MohdZainudin N."/>
            <person name="Xue C."/>
            <person name="Wang R."/>
            <person name="Manning V.A."/>
            <person name="Dhillon B."/>
            <person name="Tu Z.J."/>
            <person name="Steffenson B.J."/>
            <person name="Salamov A."/>
            <person name="Sun H."/>
            <person name="Lowry S."/>
            <person name="LaButti K."/>
            <person name="Han J."/>
            <person name="Copeland A."/>
            <person name="Lindquist E."/>
            <person name="Barry K."/>
            <person name="Schmutz J."/>
            <person name="Baker S.E."/>
            <person name="Ciuffetti L.M."/>
            <person name="Grigoriev I.V."/>
            <person name="Zhong S."/>
            <person name="Turgeon B.G."/>
        </authorList>
    </citation>
    <scope>NUCLEOTIDE SEQUENCE [LARGE SCALE GENOMIC DNA]</scope>
    <source>
        <strain evidence="2 3">FI3</strain>
    </source>
</reference>
<dbReference type="OrthoDB" id="428260at2759"/>
<dbReference type="PANTHER" id="PTHR43283:SF3">
    <property type="entry name" value="BETA-LACTAMASE FAMILY PROTEIN (AFU_ORTHOLOGUE AFUA_5G07500)"/>
    <property type="match status" value="1"/>
</dbReference>
<gene>
    <name evidence="2" type="ORF">COCVIDRAFT_26913</name>
</gene>
<protein>
    <recommendedName>
        <fullName evidence="1">Beta-lactamase-related domain-containing protein</fullName>
    </recommendedName>
</protein>
<proteinExistence type="predicted"/>
<evidence type="ECO:0000313" key="3">
    <source>
        <dbReference type="Proteomes" id="UP000054337"/>
    </source>
</evidence>
<evidence type="ECO:0000259" key="1">
    <source>
        <dbReference type="Pfam" id="PF00144"/>
    </source>
</evidence>
<dbReference type="Gene3D" id="3.40.710.10">
    <property type="entry name" value="DD-peptidase/beta-lactamase superfamily"/>
    <property type="match status" value="1"/>
</dbReference>
<dbReference type="AlphaFoldDB" id="W7ELJ7"/>
<accession>W7ELJ7</accession>
<dbReference type="RefSeq" id="XP_014556378.1">
    <property type="nucleotide sequence ID" value="XM_014700892.1"/>
</dbReference>
<dbReference type="SUPFAM" id="SSF56601">
    <property type="entry name" value="beta-lactamase/transpeptidase-like"/>
    <property type="match status" value="1"/>
</dbReference>
<name>W7ELJ7_BIPV3</name>
<dbReference type="PANTHER" id="PTHR43283">
    <property type="entry name" value="BETA-LACTAMASE-RELATED"/>
    <property type="match status" value="1"/>
</dbReference>
<evidence type="ECO:0000313" key="2">
    <source>
        <dbReference type="EMBL" id="EUN26800.1"/>
    </source>
</evidence>
<dbReference type="HOGENOM" id="CLU_020027_11_1_1"/>
<keyword evidence="3" id="KW-1185">Reference proteome</keyword>
<sequence length="462" mass="50444">MSLPTITQETTTALKQHIDNATQPTADKLPLPSALVHVVDAQNNVLFFHGSSPSKPPTSESIAIIQSLTKIIGAIAYMQLVEQGLATVDDSTTISTFLPELTSKQVLTGYTVDSNIGKKQWQLEDQKSSITARMLLNHTYGGGHTYFNQLLMDYVRDLGEGVWEKTNEANDPYGILLASPLLWHPGTHTNYGQGLDWIAVLIERITKKTLGNYLQENIFNPLGLREIGFEPAFGGAVTALPENAGKFWPRNMRTENGFVTLDAAEPEVVRRSDAYPEGRHHVGCLGTGLVASARDYVHLVAALLPQNQGVDPITGHRILSAESVAEITKPQLAEHLRNDSRSLPVSDALPIILPVDLSSPHLDPEGSYGLGCGVQGAQRVLKDGKRGRSKGTVYWYGAPNCDMWIDGENGIVVTIWGSYYPWNEGAWVDFVAGVEGLVYEGLTEKGMTEESLREKQTSSPSP</sequence>
<dbReference type="Pfam" id="PF00144">
    <property type="entry name" value="Beta-lactamase"/>
    <property type="match status" value="1"/>
</dbReference>